<reference evidence="4" key="1">
    <citation type="submission" date="2022-07" db="EMBL/GenBank/DDBJ databases">
        <authorList>
            <person name="Otstavnykh N."/>
            <person name="Isaeva M."/>
            <person name="Bystritskaya E."/>
        </authorList>
    </citation>
    <scope>NUCLEOTIDE SEQUENCE</scope>
    <source>
        <strain evidence="4">10Alg 79</strain>
    </source>
</reference>
<reference evidence="4" key="2">
    <citation type="submission" date="2023-04" db="EMBL/GenBank/DDBJ databases">
        <title>'Rhodoalgimonas zhirmunskyi' gen. nov., isolated from a red alga.</title>
        <authorList>
            <person name="Nedashkovskaya O.I."/>
            <person name="Otstavnykh N.Y."/>
            <person name="Bystritskaya E.P."/>
            <person name="Balabanova L.A."/>
            <person name="Isaeva M.P."/>
        </authorList>
    </citation>
    <scope>NUCLEOTIDE SEQUENCE</scope>
    <source>
        <strain evidence="4">10Alg 79</strain>
    </source>
</reference>
<dbReference type="GO" id="GO:0003700">
    <property type="term" value="F:DNA-binding transcription factor activity"/>
    <property type="evidence" value="ECO:0007669"/>
    <property type="project" value="TreeGrafter"/>
</dbReference>
<evidence type="ECO:0000313" key="5">
    <source>
        <dbReference type="Proteomes" id="UP001227162"/>
    </source>
</evidence>
<evidence type="ECO:0000313" key="4">
    <source>
        <dbReference type="EMBL" id="MDQ2095537.1"/>
    </source>
</evidence>
<organism evidence="4 5">
    <name type="scientific">Rhodalgimonas zhirmunskyi</name>
    <dbReference type="NCBI Taxonomy" id="2964767"/>
    <lineage>
        <taxon>Bacteria</taxon>
        <taxon>Pseudomonadati</taxon>
        <taxon>Pseudomonadota</taxon>
        <taxon>Alphaproteobacteria</taxon>
        <taxon>Rhodobacterales</taxon>
        <taxon>Roseobacteraceae</taxon>
        <taxon>Rhodalgimonas</taxon>
    </lineage>
</organism>
<dbReference type="PROSITE" id="PS50977">
    <property type="entry name" value="HTH_TETR_2"/>
    <property type="match status" value="1"/>
</dbReference>
<dbReference type="InterPro" id="IPR009057">
    <property type="entry name" value="Homeodomain-like_sf"/>
</dbReference>
<evidence type="ECO:0000256" key="2">
    <source>
        <dbReference type="PROSITE-ProRule" id="PRU00335"/>
    </source>
</evidence>
<gene>
    <name evidence="4" type="ORF">NOI20_15565</name>
</gene>
<dbReference type="InterPro" id="IPR050109">
    <property type="entry name" value="HTH-type_TetR-like_transc_reg"/>
</dbReference>
<dbReference type="AlphaFoldDB" id="A0AAJ1UGL8"/>
<keyword evidence="5" id="KW-1185">Reference proteome</keyword>
<dbReference type="EMBL" id="JANFFA010000005">
    <property type="protein sequence ID" value="MDQ2095537.1"/>
    <property type="molecule type" value="Genomic_DNA"/>
</dbReference>
<proteinExistence type="predicted"/>
<feature type="DNA-binding region" description="H-T-H motif" evidence="2">
    <location>
        <begin position="41"/>
        <end position="60"/>
    </location>
</feature>
<dbReference type="InterPro" id="IPR001647">
    <property type="entry name" value="HTH_TetR"/>
</dbReference>
<dbReference type="PANTHER" id="PTHR30055">
    <property type="entry name" value="HTH-TYPE TRANSCRIPTIONAL REGULATOR RUTR"/>
    <property type="match status" value="1"/>
</dbReference>
<comment type="caution">
    <text evidence="4">The sequence shown here is derived from an EMBL/GenBank/DDBJ whole genome shotgun (WGS) entry which is preliminary data.</text>
</comment>
<dbReference type="Pfam" id="PF00440">
    <property type="entry name" value="TetR_N"/>
    <property type="match status" value="1"/>
</dbReference>
<feature type="domain" description="HTH tetR-type" evidence="3">
    <location>
        <begin position="18"/>
        <end position="78"/>
    </location>
</feature>
<keyword evidence="1 2" id="KW-0238">DNA-binding</keyword>
<sequence length="223" mass="25304">MASSKAKPNGKRTRGSQRTTQEDWIDAALDTLISEGVDAVKISLLAARLNCARSSFYWYFKDRGQLLDMLLDQWQRQNTQAIIDQASKPADSINFALSNLFSCWISATPAKARLFDTRLDFAVRDWARRDAAVRRAVDISDDARISAIKGMFERFDYDAAEAGIRARIVYFTQIGYEALDVRETNLERAKNGRDYLYCLTGRPPTEAEVRATVHLTGHRLEDL</sequence>
<evidence type="ECO:0000259" key="3">
    <source>
        <dbReference type="PROSITE" id="PS50977"/>
    </source>
</evidence>
<dbReference type="Gene3D" id="1.10.357.10">
    <property type="entry name" value="Tetracycline Repressor, domain 2"/>
    <property type="match status" value="1"/>
</dbReference>
<name>A0AAJ1UGL8_9RHOB</name>
<dbReference type="RefSeq" id="WP_317627162.1">
    <property type="nucleotide sequence ID" value="NZ_JANFFA010000005.1"/>
</dbReference>
<evidence type="ECO:0000256" key="1">
    <source>
        <dbReference type="ARBA" id="ARBA00023125"/>
    </source>
</evidence>
<protein>
    <submittedName>
        <fullName evidence="4">TetR/AcrR family transcriptional regulator</fullName>
    </submittedName>
</protein>
<accession>A0AAJ1UGL8</accession>
<dbReference type="GO" id="GO:0000976">
    <property type="term" value="F:transcription cis-regulatory region binding"/>
    <property type="evidence" value="ECO:0007669"/>
    <property type="project" value="TreeGrafter"/>
</dbReference>
<dbReference type="PANTHER" id="PTHR30055:SF239">
    <property type="entry name" value="TRANSCRIPTIONAL REGULATORY PROTEIN"/>
    <property type="match status" value="1"/>
</dbReference>
<dbReference type="SUPFAM" id="SSF46689">
    <property type="entry name" value="Homeodomain-like"/>
    <property type="match status" value="1"/>
</dbReference>
<dbReference type="Proteomes" id="UP001227162">
    <property type="component" value="Unassembled WGS sequence"/>
</dbReference>